<accession>A0A1M6UX40</accession>
<dbReference type="Proteomes" id="UP000184452">
    <property type="component" value="Unassembled WGS sequence"/>
</dbReference>
<dbReference type="EMBL" id="FQZK01000030">
    <property type="protein sequence ID" value="SHK73744.1"/>
    <property type="molecule type" value="Genomic_DNA"/>
</dbReference>
<dbReference type="STRING" id="758803.SAMN05421803_13037"/>
<reference evidence="1 2" key="1">
    <citation type="submission" date="2016-11" db="EMBL/GenBank/DDBJ databases">
        <authorList>
            <person name="Jaros S."/>
            <person name="Januszkiewicz K."/>
            <person name="Wedrychowicz H."/>
        </authorList>
    </citation>
    <scope>NUCLEOTIDE SEQUENCE [LARGE SCALE GENOMIC DNA]</scope>
    <source>
        <strain evidence="1 2">CGMCC 4.5723</strain>
    </source>
</reference>
<dbReference type="SUPFAM" id="SSF52833">
    <property type="entry name" value="Thioredoxin-like"/>
    <property type="match status" value="1"/>
</dbReference>
<dbReference type="Gene3D" id="3.40.30.10">
    <property type="entry name" value="Glutaredoxin"/>
    <property type="match status" value="1"/>
</dbReference>
<keyword evidence="2" id="KW-1185">Reference proteome</keyword>
<dbReference type="Pfam" id="PF05768">
    <property type="entry name" value="Glrx-like"/>
    <property type="match status" value="1"/>
</dbReference>
<dbReference type="InterPro" id="IPR008554">
    <property type="entry name" value="Glutaredoxin-like"/>
</dbReference>
<dbReference type="RefSeq" id="WP_073383950.1">
    <property type="nucleotide sequence ID" value="NZ_FQZK01000030.1"/>
</dbReference>
<dbReference type="OrthoDB" id="8779161at2"/>
<dbReference type="InterPro" id="IPR036249">
    <property type="entry name" value="Thioredoxin-like_sf"/>
</dbReference>
<proteinExistence type="predicted"/>
<gene>
    <name evidence="1" type="ORF">SAMN05421803_13037</name>
</gene>
<evidence type="ECO:0000313" key="2">
    <source>
        <dbReference type="Proteomes" id="UP000184452"/>
    </source>
</evidence>
<evidence type="ECO:0000313" key="1">
    <source>
        <dbReference type="EMBL" id="SHK73744.1"/>
    </source>
</evidence>
<sequence length="88" mass="9757">MTEMPAWAGRARVVMLGRPGCHLCEDAWKVIGAVAGEAGATRAEVTLDEVAEADREEYWDKIPVTFVDGARHDFWRVDEGRLRAALNS</sequence>
<name>A0A1M6UX40_9ACTN</name>
<organism evidence="1 2">
    <name type="scientific">Nocardiopsis flavescens</name>
    <dbReference type="NCBI Taxonomy" id="758803"/>
    <lineage>
        <taxon>Bacteria</taxon>
        <taxon>Bacillati</taxon>
        <taxon>Actinomycetota</taxon>
        <taxon>Actinomycetes</taxon>
        <taxon>Streptosporangiales</taxon>
        <taxon>Nocardiopsidaceae</taxon>
        <taxon>Nocardiopsis</taxon>
    </lineage>
</organism>
<protein>
    <submittedName>
        <fullName evidence="1">Glutaredoxin-like domain</fullName>
    </submittedName>
</protein>
<dbReference type="AlphaFoldDB" id="A0A1M6UX40"/>